<evidence type="ECO:0000313" key="6">
    <source>
        <dbReference type="EMBL" id="SHN45079.1"/>
    </source>
</evidence>
<sequence>MSAPTRPLRRDAQRNRDLLVAAAKDVFAARGLDAPLEDVAREAGVSIGTLYNRFPTRAELIDAALIDVVEESVASAERALAHPDPWQGLVDHLTAIGELQARHRGFTDICVRTLPAGSATEQAKGRGHGLFVALLERARGAGALRPDVDVSDVGLLMWAAVRATEGLRAVAPDAWRRHVGIVLDGLRGEAAHPLPGGPLSPDAVRDAMAFGRLSD</sequence>
<feature type="DNA-binding region" description="H-T-H motif" evidence="4">
    <location>
        <begin position="35"/>
        <end position="54"/>
    </location>
</feature>
<gene>
    <name evidence="6" type="ORF">SAMN05443668_111115</name>
</gene>
<dbReference type="Proteomes" id="UP000184440">
    <property type="component" value="Unassembled WGS sequence"/>
</dbReference>
<reference evidence="6 7" key="1">
    <citation type="submission" date="2016-11" db="EMBL/GenBank/DDBJ databases">
        <authorList>
            <person name="Jaros S."/>
            <person name="Januszkiewicz K."/>
            <person name="Wedrychowicz H."/>
        </authorList>
    </citation>
    <scope>NUCLEOTIDE SEQUENCE [LARGE SCALE GENOMIC DNA]</scope>
    <source>
        <strain evidence="6 7">DSM 46144</strain>
    </source>
</reference>
<keyword evidence="1" id="KW-0805">Transcription regulation</keyword>
<dbReference type="SUPFAM" id="SSF48498">
    <property type="entry name" value="Tetracyclin repressor-like, C-terminal domain"/>
    <property type="match status" value="1"/>
</dbReference>
<evidence type="ECO:0000256" key="2">
    <source>
        <dbReference type="ARBA" id="ARBA00023125"/>
    </source>
</evidence>
<dbReference type="Pfam" id="PF00440">
    <property type="entry name" value="TetR_N"/>
    <property type="match status" value="1"/>
</dbReference>
<dbReference type="PROSITE" id="PS50977">
    <property type="entry name" value="HTH_TETR_2"/>
    <property type="match status" value="1"/>
</dbReference>
<dbReference type="InterPro" id="IPR009057">
    <property type="entry name" value="Homeodomain-like_sf"/>
</dbReference>
<evidence type="ECO:0000256" key="4">
    <source>
        <dbReference type="PROSITE-ProRule" id="PRU00335"/>
    </source>
</evidence>
<dbReference type="GO" id="GO:0000976">
    <property type="term" value="F:transcription cis-regulatory region binding"/>
    <property type="evidence" value="ECO:0007669"/>
    <property type="project" value="TreeGrafter"/>
</dbReference>
<protein>
    <submittedName>
        <fullName evidence="6">Transcriptional regulator, TetR family</fullName>
    </submittedName>
</protein>
<dbReference type="PANTHER" id="PTHR30055:SF234">
    <property type="entry name" value="HTH-TYPE TRANSCRIPTIONAL REGULATOR BETI"/>
    <property type="match status" value="1"/>
</dbReference>
<feature type="domain" description="HTH tetR-type" evidence="5">
    <location>
        <begin position="13"/>
        <end position="72"/>
    </location>
</feature>
<accession>A0A1M7RG10</accession>
<dbReference type="PANTHER" id="PTHR30055">
    <property type="entry name" value="HTH-TYPE TRANSCRIPTIONAL REGULATOR RUTR"/>
    <property type="match status" value="1"/>
</dbReference>
<dbReference type="Pfam" id="PF21597">
    <property type="entry name" value="TetR_C_43"/>
    <property type="match status" value="1"/>
</dbReference>
<dbReference type="SUPFAM" id="SSF46689">
    <property type="entry name" value="Homeodomain-like"/>
    <property type="match status" value="1"/>
</dbReference>
<dbReference type="InterPro" id="IPR036271">
    <property type="entry name" value="Tet_transcr_reg_TetR-rel_C_sf"/>
</dbReference>
<organism evidence="6 7">
    <name type="scientific">Cryptosporangium aurantiacum</name>
    <dbReference type="NCBI Taxonomy" id="134849"/>
    <lineage>
        <taxon>Bacteria</taxon>
        <taxon>Bacillati</taxon>
        <taxon>Actinomycetota</taxon>
        <taxon>Actinomycetes</taxon>
        <taxon>Cryptosporangiales</taxon>
        <taxon>Cryptosporangiaceae</taxon>
        <taxon>Cryptosporangium</taxon>
    </lineage>
</organism>
<keyword evidence="3" id="KW-0804">Transcription</keyword>
<evidence type="ECO:0000313" key="7">
    <source>
        <dbReference type="Proteomes" id="UP000184440"/>
    </source>
</evidence>
<dbReference type="EMBL" id="FRCS01000011">
    <property type="protein sequence ID" value="SHN45079.1"/>
    <property type="molecule type" value="Genomic_DNA"/>
</dbReference>
<dbReference type="PRINTS" id="PR00455">
    <property type="entry name" value="HTHTETR"/>
</dbReference>
<keyword evidence="2 4" id="KW-0238">DNA-binding</keyword>
<dbReference type="RefSeq" id="WP_073261777.1">
    <property type="nucleotide sequence ID" value="NZ_FRCS01000011.1"/>
</dbReference>
<dbReference type="OrthoDB" id="9795011at2"/>
<proteinExistence type="predicted"/>
<dbReference type="InterPro" id="IPR050109">
    <property type="entry name" value="HTH-type_TetR-like_transc_reg"/>
</dbReference>
<dbReference type="InterPro" id="IPR049445">
    <property type="entry name" value="TetR_SbtR-like_C"/>
</dbReference>
<evidence type="ECO:0000259" key="5">
    <source>
        <dbReference type="PROSITE" id="PS50977"/>
    </source>
</evidence>
<dbReference type="STRING" id="134849.SAMN05443668_111115"/>
<name>A0A1M7RG10_9ACTN</name>
<dbReference type="GO" id="GO:0003700">
    <property type="term" value="F:DNA-binding transcription factor activity"/>
    <property type="evidence" value="ECO:0007669"/>
    <property type="project" value="TreeGrafter"/>
</dbReference>
<keyword evidence="7" id="KW-1185">Reference proteome</keyword>
<evidence type="ECO:0000256" key="3">
    <source>
        <dbReference type="ARBA" id="ARBA00023163"/>
    </source>
</evidence>
<dbReference type="Gene3D" id="1.10.357.10">
    <property type="entry name" value="Tetracycline Repressor, domain 2"/>
    <property type="match status" value="1"/>
</dbReference>
<evidence type="ECO:0000256" key="1">
    <source>
        <dbReference type="ARBA" id="ARBA00023015"/>
    </source>
</evidence>
<dbReference type="InterPro" id="IPR001647">
    <property type="entry name" value="HTH_TetR"/>
</dbReference>
<dbReference type="AlphaFoldDB" id="A0A1M7RG10"/>